<gene>
    <name evidence="2" type="ORF">GNLVRS02_ARAD1C45584g</name>
</gene>
<dbReference type="PANTHER" id="PTHR39615">
    <property type="entry name" value="YALI0E17897P"/>
    <property type="match status" value="1"/>
</dbReference>
<reference evidence="2" key="1">
    <citation type="submission" date="2014-02" db="EMBL/GenBank/DDBJ databases">
        <authorList>
            <person name="Genoscope - CEA"/>
        </authorList>
    </citation>
    <scope>NUCLEOTIDE SEQUENCE</scope>
    <source>
        <strain evidence="2">LS3</strain>
    </source>
</reference>
<sequence>MSYYYGSSPSSTSSQGYSYSRPSSVSPQFSNAYLYTSGARFNASRGFDPEDDMEFCPALSARKAAPSSVPEASMGSYVSSDSHETVVTTPVRTRKAIEIVDPTTGLRVSRD</sequence>
<reference evidence="2" key="2">
    <citation type="submission" date="2014-06" db="EMBL/GenBank/DDBJ databases">
        <title>The complete genome of Blastobotrys (Arxula) adeninivorans LS3 - a yeast of biotechnological interest.</title>
        <authorList>
            <person name="Kunze G."/>
            <person name="Gaillardin C."/>
            <person name="Czernicka M."/>
            <person name="Durrens P."/>
            <person name="Martin T."/>
            <person name="Boer E."/>
            <person name="Gabaldon T."/>
            <person name="Cruz J."/>
            <person name="Talla E."/>
            <person name="Marck C."/>
            <person name="Goffeau A."/>
            <person name="Barbe V."/>
            <person name="Baret P."/>
            <person name="Baronian K."/>
            <person name="Beier S."/>
            <person name="Bleykasten C."/>
            <person name="Bode R."/>
            <person name="Casaregola S."/>
            <person name="Despons L."/>
            <person name="Fairhead C."/>
            <person name="Giersberg M."/>
            <person name="Gierski P."/>
            <person name="Hahnel U."/>
            <person name="Hartmann A."/>
            <person name="Jankowska D."/>
            <person name="Jubin C."/>
            <person name="Jung P."/>
            <person name="Lafontaine I."/>
            <person name="Leh-Louis V."/>
            <person name="Lemaire M."/>
            <person name="Marcet-Houben M."/>
            <person name="Mascher M."/>
            <person name="Morel G."/>
            <person name="Richard G.-F."/>
            <person name="Riechen J."/>
            <person name="Sacerdot C."/>
            <person name="Sarkar A."/>
            <person name="Savel G."/>
            <person name="Schacherer J."/>
            <person name="Sherman D."/>
            <person name="Straub M.-L."/>
            <person name="Stein N."/>
            <person name="Thierry A."/>
            <person name="Trautwein-Schult A."/>
            <person name="Westhof E."/>
            <person name="Worch S."/>
            <person name="Dujon B."/>
            <person name="Souciet J.-L."/>
            <person name="Wincker P."/>
            <person name="Scholz U."/>
            <person name="Neuveglise N."/>
        </authorList>
    </citation>
    <scope>NUCLEOTIDE SEQUENCE</scope>
    <source>
        <strain evidence="2">LS3</strain>
    </source>
</reference>
<evidence type="ECO:0000256" key="1">
    <source>
        <dbReference type="SAM" id="MobiDB-lite"/>
    </source>
</evidence>
<dbReference type="PANTHER" id="PTHR39615:SF1">
    <property type="entry name" value="YALI0E17897P"/>
    <property type="match status" value="1"/>
</dbReference>
<name>A0A060T9L1_BLAAD</name>
<feature type="region of interest" description="Disordered" evidence="1">
    <location>
        <begin position="1"/>
        <end position="26"/>
    </location>
</feature>
<evidence type="ECO:0000313" key="2">
    <source>
        <dbReference type="EMBL" id="CDP35881.1"/>
    </source>
</evidence>
<protein>
    <submittedName>
        <fullName evidence="2">ARAD1C45584p</fullName>
    </submittedName>
</protein>
<proteinExistence type="predicted"/>
<organism evidence="2">
    <name type="scientific">Blastobotrys adeninivorans</name>
    <name type="common">Yeast</name>
    <name type="synonym">Arxula adeninivorans</name>
    <dbReference type="NCBI Taxonomy" id="409370"/>
    <lineage>
        <taxon>Eukaryota</taxon>
        <taxon>Fungi</taxon>
        <taxon>Dikarya</taxon>
        <taxon>Ascomycota</taxon>
        <taxon>Saccharomycotina</taxon>
        <taxon>Dipodascomycetes</taxon>
        <taxon>Dipodascales</taxon>
        <taxon>Trichomonascaceae</taxon>
        <taxon>Blastobotrys</taxon>
    </lineage>
</organism>
<accession>A0A060T9L1</accession>
<dbReference type="EMBL" id="HG937693">
    <property type="protein sequence ID" value="CDP35881.1"/>
    <property type="molecule type" value="Genomic_DNA"/>
</dbReference>
<dbReference type="PhylomeDB" id="A0A060T9L1"/>
<dbReference type="AlphaFoldDB" id="A0A060T9L1"/>
<dbReference type="InterPro" id="IPR027915">
    <property type="entry name" value="DUF4452"/>
</dbReference>